<evidence type="ECO:0000313" key="10">
    <source>
        <dbReference type="Proteomes" id="UP000265618"/>
    </source>
</evidence>
<dbReference type="InterPro" id="IPR036959">
    <property type="entry name" value="Peptidase_C12_UCH_sf"/>
</dbReference>
<dbReference type="EMBL" id="BDIP01002953">
    <property type="protein sequence ID" value="GCA63287.1"/>
    <property type="molecule type" value="Genomic_DNA"/>
</dbReference>
<dbReference type="GO" id="GO:0004843">
    <property type="term" value="F:cysteine-type deubiquitinase activity"/>
    <property type="evidence" value="ECO:0007669"/>
    <property type="project" value="UniProtKB-EC"/>
</dbReference>
<dbReference type="Proteomes" id="UP000265618">
    <property type="component" value="Unassembled WGS sequence"/>
</dbReference>
<keyword evidence="5" id="KW-0378">Hydrolase</keyword>
<dbReference type="AlphaFoldDB" id="A0A391NNW1"/>
<evidence type="ECO:0000256" key="5">
    <source>
        <dbReference type="ARBA" id="ARBA00022801"/>
    </source>
</evidence>
<organism evidence="9 10">
    <name type="scientific">Kipferlia bialata</name>
    <dbReference type="NCBI Taxonomy" id="797122"/>
    <lineage>
        <taxon>Eukaryota</taxon>
        <taxon>Metamonada</taxon>
        <taxon>Carpediemonas-like organisms</taxon>
        <taxon>Kipferlia</taxon>
    </lineage>
</organism>
<evidence type="ECO:0000256" key="2">
    <source>
        <dbReference type="ARBA" id="ARBA00012759"/>
    </source>
</evidence>
<accession>A0A391NNW1</accession>
<dbReference type="PROSITE" id="PS52048">
    <property type="entry name" value="UCH_DOMAIN"/>
    <property type="match status" value="1"/>
</dbReference>
<dbReference type="InterPro" id="IPR001578">
    <property type="entry name" value="Peptidase_C12_UCH"/>
</dbReference>
<protein>
    <recommendedName>
        <fullName evidence="2">ubiquitinyl hydrolase 1</fullName>
        <ecNumber evidence="2">3.4.19.12</ecNumber>
    </recommendedName>
</protein>
<evidence type="ECO:0000313" key="9">
    <source>
        <dbReference type="EMBL" id="GCA63287.1"/>
    </source>
</evidence>
<gene>
    <name evidence="9" type="ORF">KIPB_009038</name>
</gene>
<feature type="domain" description="UCH catalytic" evidence="8">
    <location>
        <begin position="4"/>
        <end position="33"/>
    </location>
</feature>
<comment type="catalytic activity">
    <reaction evidence="1">
        <text>Thiol-dependent hydrolysis of ester, thioester, amide, peptide and isopeptide bonds formed by the C-terminal Gly of ubiquitin (a 76-residue protein attached to proteins as an intracellular targeting signal).</text>
        <dbReference type="EC" id="3.4.19.12"/>
    </reaction>
</comment>
<sequence length="33" mass="3602">MVTPWTPLESNPDVLTPYINRLGAVGVNVSDVF</sequence>
<comment type="caution">
    <text evidence="7">Lacks conserved residue(s) required for the propagation of feature annotation.</text>
</comment>
<evidence type="ECO:0000256" key="4">
    <source>
        <dbReference type="ARBA" id="ARBA00022786"/>
    </source>
</evidence>
<evidence type="ECO:0000256" key="1">
    <source>
        <dbReference type="ARBA" id="ARBA00000707"/>
    </source>
</evidence>
<keyword evidence="3" id="KW-0645">Protease</keyword>
<evidence type="ECO:0000256" key="6">
    <source>
        <dbReference type="ARBA" id="ARBA00022807"/>
    </source>
</evidence>
<name>A0A391NNW1_9EUKA</name>
<comment type="similarity">
    <text evidence="7">Belongs to the peptidase C12 family.</text>
</comment>
<evidence type="ECO:0000256" key="3">
    <source>
        <dbReference type="ARBA" id="ARBA00022670"/>
    </source>
</evidence>
<dbReference type="SUPFAM" id="SSF54001">
    <property type="entry name" value="Cysteine proteinases"/>
    <property type="match status" value="1"/>
</dbReference>
<keyword evidence="4" id="KW-0833">Ubl conjugation pathway</keyword>
<dbReference type="EC" id="3.4.19.12" evidence="2"/>
<dbReference type="InterPro" id="IPR038765">
    <property type="entry name" value="Papain-like_cys_pep_sf"/>
</dbReference>
<comment type="caution">
    <text evidence="9">The sequence shown here is derived from an EMBL/GenBank/DDBJ whole genome shotgun (WGS) entry which is preliminary data.</text>
</comment>
<dbReference type="GO" id="GO:0006511">
    <property type="term" value="P:ubiquitin-dependent protein catabolic process"/>
    <property type="evidence" value="ECO:0007669"/>
    <property type="project" value="InterPro"/>
</dbReference>
<keyword evidence="6" id="KW-0788">Thiol protease</keyword>
<keyword evidence="10" id="KW-1185">Reference proteome</keyword>
<dbReference type="OrthoDB" id="427186at2759"/>
<proteinExistence type="inferred from homology"/>
<dbReference type="Gene3D" id="3.40.532.10">
    <property type="entry name" value="Peptidase C12, ubiquitin carboxyl-terminal hydrolase"/>
    <property type="match status" value="1"/>
</dbReference>
<evidence type="ECO:0000256" key="7">
    <source>
        <dbReference type="PROSITE-ProRule" id="PRU01393"/>
    </source>
</evidence>
<feature type="non-terminal residue" evidence="9">
    <location>
        <position position="33"/>
    </location>
</feature>
<reference evidence="9 10" key="1">
    <citation type="journal article" date="2018" name="PLoS ONE">
        <title>The draft genome of Kipferlia bialata reveals reductive genome evolution in fornicate parasites.</title>
        <authorList>
            <person name="Tanifuji G."/>
            <person name="Takabayashi S."/>
            <person name="Kume K."/>
            <person name="Takagi M."/>
            <person name="Nakayama T."/>
            <person name="Kamikawa R."/>
            <person name="Inagaki Y."/>
            <person name="Hashimoto T."/>
        </authorList>
    </citation>
    <scope>NUCLEOTIDE SEQUENCE [LARGE SCALE GENOMIC DNA]</scope>
    <source>
        <strain evidence="9">NY0173</strain>
    </source>
</reference>
<evidence type="ECO:0000259" key="8">
    <source>
        <dbReference type="PROSITE" id="PS52048"/>
    </source>
</evidence>